<dbReference type="PROSITE" id="PS50102">
    <property type="entry name" value="RRM"/>
    <property type="match status" value="1"/>
</dbReference>
<feature type="domain" description="RRM" evidence="6">
    <location>
        <begin position="47"/>
        <end position="125"/>
    </location>
</feature>
<evidence type="ECO:0000259" key="6">
    <source>
        <dbReference type="PROSITE" id="PS50102"/>
    </source>
</evidence>
<comment type="caution">
    <text evidence="7">The sequence shown here is derived from an EMBL/GenBank/DDBJ whole genome shotgun (WGS) entry which is preliminary data.</text>
</comment>
<proteinExistence type="predicted"/>
<feature type="region of interest" description="Disordered" evidence="5">
    <location>
        <begin position="139"/>
        <end position="171"/>
    </location>
</feature>
<keyword evidence="3" id="KW-0539">Nucleus</keyword>
<dbReference type="InterPro" id="IPR035979">
    <property type="entry name" value="RBD_domain_sf"/>
</dbReference>
<accession>A0ABP0EYV2</accession>
<feature type="region of interest" description="Disordered" evidence="5">
    <location>
        <begin position="240"/>
        <end position="360"/>
    </location>
</feature>
<dbReference type="Proteomes" id="UP001642483">
    <property type="component" value="Unassembled WGS sequence"/>
</dbReference>
<name>A0ABP0EYV2_CLALP</name>
<evidence type="ECO:0000256" key="5">
    <source>
        <dbReference type="SAM" id="MobiDB-lite"/>
    </source>
</evidence>
<evidence type="ECO:0000313" key="7">
    <source>
        <dbReference type="EMBL" id="CAK8671344.1"/>
    </source>
</evidence>
<dbReference type="SUPFAM" id="SSF54928">
    <property type="entry name" value="RNA-binding domain, RBD"/>
    <property type="match status" value="1"/>
</dbReference>
<sequence length="376" mass="43345">MSPKKSDPPKNVDFIALDKNEQEDLSKKVKKLKKKKKSDEFSSNEPGVVFLKHIPNGFFEPQMKSYFEQFGEVKRLRLSRSKKTGRSKGYAYIEFTHREVAKVVAETMNNYLMFERCLKCEVVPPEKLHADTFKGSDRVFRKPTSRKDSVRQVNEQSKDPKRVAKKMTKTNKKRRELMSKLKSFGIEYDINQLKTNPKWTAAPRKFPDPNTDLRTSLEKSEIRKQLDEIIDSYDFNVGSIKDCKNKNKEENEESSPDEEEEDIQDSGHESGPEEESSEEVAEEEKVEEETEDANDTVAPSPDVTSELLVDTEDEEVSFKTPPQSSRVKKRSLSSATNECTGEMTSKIKRKAKTPKLSKIERKQKLIEKRKLLSMTV</sequence>
<dbReference type="Gene3D" id="3.30.70.330">
    <property type="match status" value="1"/>
</dbReference>
<organism evidence="7 8">
    <name type="scientific">Clavelina lepadiformis</name>
    <name type="common">Light-bulb sea squirt</name>
    <name type="synonym">Ascidia lepadiformis</name>
    <dbReference type="NCBI Taxonomy" id="159417"/>
    <lineage>
        <taxon>Eukaryota</taxon>
        <taxon>Metazoa</taxon>
        <taxon>Chordata</taxon>
        <taxon>Tunicata</taxon>
        <taxon>Ascidiacea</taxon>
        <taxon>Aplousobranchia</taxon>
        <taxon>Clavelinidae</taxon>
        <taxon>Clavelina</taxon>
    </lineage>
</organism>
<dbReference type="PANTHER" id="PTHR46754">
    <property type="entry name" value="MKI67 FHA DOMAIN-INTERACTING NUCLEOLAR PHOSPHOPROTEIN"/>
    <property type="match status" value="1"/>
</dbReference>
<keyword evidence="2 4" id="KW-0694">RNA-binding</keyword>
<dbReference type="SMART" id="SM00360">
    <property type="entry name" value="RRM"/>
    <property type="match status" value="1"/>
</dbReference>
<dbReference type="InterPro" id="IPR012677">
    <property type="entry name" value="Nucleotide-bd_a/b_plait_sf"/>
</dbReference>
<evidence type="ECO:0000313" key="8">
    <source>
        <dbReference type="Proteomes" id="UP001642483"/>
    </source>
</evidence>
<protein>
    <recommendedName>
        <fullName evidence="6">RRM domain-containing protein</fullName>
    </recommendedName>
</protein>
<dbReference type="InterPro" id="IPR000504">
    <property type="entry name" value="RRM_dom"/>
</dbReference>
<dbReference type="EMBL" id="CAWYQH010000001">
    <property type="protein sequence ID" value="CAK8671344.1"/>
    <property type="molecule type" value="Genomic_DNA"/>
</dbReference>
<reference evidence="7 8" key="1">
    <citation type="submission" date="2024-02" db="EMBL/GenBank/DDBJ databases">
        <authorList>
            <person name="Daric V."/>
            <person name="Darras S."/>
        </authorList>
    </citation>
    <scope>NUCLEOTIDE SEQUENCE [LARGE SCALE GENOMIC DNA]</scope>
</reference>
<feature type="compositionally biased region" description="Basic and acidic residues" evidence="5">
    <location>
        <begin position="139"/>
        <end position="162"/>
    </location>
</feature>
<gene>
    <name evidence="7" type="ORF">CVLEPA_LOCUS391</name>
</gene>
<feature type="compositionally biased region" description="Acidic residues" evidence="5">
    <location>
        <begin position="250"/>
        <end position="264"/>
    </location>
</feature>
<dbReference type="Pfam" id="PF00076">
    <property type="entry name" value="RRM_1"/>
    <property type="match status" value="1"/>
</dbReference>
<feature type="compositionally biased region" description="Acidic residues" evidence="5">
    <location>
        <begin position="272"/>
        <end position="294"/>
    </location>
</feature>
<evidence type="ECO:0000256" key="2">
    <source>
        <dbReference type="ARBA" id="ARBA00022884"/>
    </source>
</evidence>
<evidence type="ECO:0000256" key="1">
    <source>
        <dbReference type="ARBA" id="ARBA00004604"/>
    </source>
</evidence>
<feature type="compositionally biased region" description="Polar residues" evidence="5">
    <location>
        <begin position="332"/>
        <end position="343"/>
    </location>
</feature>
<evidence type="ECO:0000256" key="3">
    <source>
        <dbReference type="ARBA" id="ARBA00023242"/>
    </source>
</evidence>
<dbReference type="CDD" id="cd12307">
    <property type="entry name" value="RRM_NIFK_like"/>
    <property type="match status" value="1"/>
</dbReference>
<feature type="compositionally biased region" description="Basic residues" evidence="5">
    <location>
        <begin position="346"/>
        <end position="355"/>
    </location>
</feature>
<keyword evidence="8" id="KW-1185">Reference proteome</keyword>
<feature type="region of interest" description="Disordered" evidence="5">
    <location>
        <begin position="199"/>
        <end position="218"/>
    </location>
</feature>
<comment type="subcellular location">
    <subcellularLocation>
        <location evidence="1">Nucleus</location>
        <location evidence="1">Nucleolus</location>
    </subcellularLocation>
</comment>
<evidence type="ECO:0000256" key="4">
    <source>
        <dbReference type="PROSITE-ProRule" id="PRU00176"/>
    </source>
</evidence>